<dbReference type="RefSeq" id="WP_074260319.1">
    <property type="nucleotide sequence ID" value="NZ_FSRJ01000002.1"/>
</dbReference>
<dbReference type="PANTHER" id="PTHR43300:SF4">
    <property type="entry name" value="ACYL-[ACYL-CARRIER-PROTEIN]--UDP-N-ACETYLGLUCOSAMINE O-ACYLTRANSFERASE"/>
    <property type="match status" value="1"/>
</dbReference>
<dbReference type="SUPFAM" id="SSF51161">
    <property type="entry name" value="Trimeric LpxA-like enzymes"/>
    <property type="match status" value="1"/>
</dbReference>
<dbReference type="CDD" id="cd03358">
    <property type="entry name" value="LbH_WxcM_N_like"/>
    <property type="match status" value="1"/>
</dbReference>
<keyword evidence="2" id="KW-1185">Reference proteome</keyword>
<dbReference type="InterPro" id="IPR050179">
    <property type="entry name" value="Trans_hexapeptide_repeat"/>
</dbReference>
<dbReference type="GO" id="GO:0016740">
    <property type="term" value="F:transferase activity"/>
    <property type="evidence" value="ECO:0007669"/>
    <property type="project" value="UniProtKB-KW"/>
</dbReference>
<dbReference type="Gene3D" id="2.160.10.10">
    <property type="entry name" value="Hexapeptide repeat proteins"/>
    <property type="match status" value="1"/>
</dbReference>
<dbReference type="OrthoDB" id="2643438at2"/>
<organism evidence="1 2">
    <name type="scientific">Agromyces cerinus subsp. cerinus</name>
    <dbReference type="NCBI Taxonomy" id="232089"/>
    <lineage>
        <taxon>Bacteria</taxon>
        <taxon>Bacillati</taxon>
        <taxon>Actinomycetota</taxon>
        <taxon>Actinomycetes</taxon>
        <taxon>Micrococcales</taxon>
        <taxon>Microbacteriaceae</taxon>
        <taxon>Agromyces</taxon>
    </lineage>
</organism>
<accession>A0A1N6F6T7</accession>
<dbReference type="STRING" id="232089.SAMN05443544_1792"/>
<name>A0A1N6F6T7_9MICO</name>
<dbReference type="Pfam" id="PF14602">
    <property type="entry name" value="Hexapep_2"/>
    <property type="match status" value="1"/>
</dbReference>
<dbReference type="Proteomes" id="UP000184699">
    <property type="component" value="Unassembled WGS sequence"/>
</dbReference>
<keyword evidence="1" id="KW-0808">Transferase</keyword>
<reference evidence="2" key="1">
    <citation type="submission" date="2016-11" db="EMBL/GenBank/DDBJ databases">
        <authorList>
            <person name="Varghese N."/>
            <person name="Submissions S."/>
        </authorList>
    </citation>
    <scope>NUCLEOTIDE SEQUENCE [LARGE SCALE GENOMIC DNA]</scope>
    <source>
        <strain evidence="2">DSM 8595</strain>
    </source>
</reference>
<evidence type="ECO:0000313" key="1">
    <source>
        <dbReference type="EMBL" id="SIN90916.1"/>
    </source>
</evidence>
<dbReference type="Pfam" id="PF00132">
    <property type="entry name" value="Hexapep"/>
    <property type="match status" value="1"/>
</dbReference>
<dbReference type="AlphaFoldDB" id="A0A1N6F6T7"/>
<gene>
    <name evidence="1" type="ORF">SAMN05443544_1792</name>
</gene>
<protein>
    <submittedName>
        <fullName evidence="1">Transferase hexapeptide (Six repeat-containing protein)</fullName>
    </submittedName>
</protein>
<sequence>MVVASSPSDAGSLVAVAASAQIDPSATIGDGTRIWHLSQLREHAVVGSDCTIGRGVYIGPGVVIGDRCKIQNSALVYEPAVLEDGVFIGPAVVFTNDEYPRAVNPDGTPKSADDWHAVGVTVREGASIGARAVCIAPVTIGAWSLVAAGSVVTKDVLAHALVVGTPARQVGWVGRAGVPLFEEPEGRWTCPRTGERYTEIDGVLSEQGR</sequence>
<dbReference type="EMBL" id="FSRJ01000002">
    <property type="protein sequence ID" value="SIN90916.1"/>
    <property type="molecule type" value="Genomic_DNA"/>
</dbReference>
<proteinExistence type="predicted"/>
<dbReference type="InterPro" id="IPR001451">
    <property type="entry name" value="Hexapep"/>
</dbReference>
<evidence type="ECO:0000313" key="2">
    <source>
        <dbReference type="Proteomes" id="UP000184699"/>
    </source>
</evidence>
<dbReference type="PANTHER" id="PTHR43300">
    <property type="entry name" value="ACETYLTRANSFERASE"/>
    <property type="match status" value="1"/>
</dbReference>
<dbReference type="InterPro" id="IPR011004">
    <property type="entry name" value="Trimer_LpxA-like_sf"/>
</dbReference>